<protein>
    <submittedName>
        <fullName evidence="1">Uncharacterized protein</fullName>
    </submittedName>
</protein>
<dbReference type="EMBL" id="FOXD01000015">
    <property type="protein sequence ID" value="SFQ03699.1"/>
    <property type="molecule type" value="Genomic_DNA"/>
</dbReference>
<accession>A0A1I5V863</accession>
<dbReference type="OrthoDB" id="2971598at2"/>
<dbReference type="Proteomes" id="UP000198892">
    <property type="component" value="Unassembled WGS sequence"/>
</dbReference>
<dbReference type="AlphaFoldDB" id="A0A1I5V863"/>
<gene>
    <name evidence="1" type="ORF">SAMN05518683_11569</name>
</gene>
<dbReference type="STRING" id="1884432.SAMN05518683_11569"/>
<name>A0A1I5V863_9BACI</name>
<organism evidence="1 2">
    <name type="scientific">Salibacterium halotolerans</name>
    <dbReference type="NCBI Taxonomy" id="1884432"/>
    <lineage>
        <taxon>Bacteria</taxon>
        <taxon>Bacillati</taxon>
        <taxon>Bacillota</taxon>
        <taxon>Bacilli</taxon>
        <taxon>Bacillales</taxon>
        <taxon>Bacillaceae</taxon>
    </lineage>
</organism>
<evidence type="ECO:0000313" key="1">
    <source>
        <dbReference type="EMBL" id="SFQ03699.1"/>
    </source>
</evidence>
<keyword evidence="2" id="KW-1185">Reference proteome</keyword>
<evidence type="ECO:0000313" key="2">
    <source>
        <dbReference type="Proteomes" id="UP000198892"/>
    </source>
</evidence>
<sequence>MIMIKADKHKYGYGHTCSFSINIYEIMYKKYIFSYISEGRMVKKGELLLKARTSCANDDKVFYQDVCVLLAAKLITMQAEQTDQVLMKRLLNGRALFPVMQRVPPYQVGWCCW</sequence>
<reference evidence="2" key="1">
    <citation type="submission" date="2016-10" db="EMBL/GenBank/DDBJ databases">
        <authorList>
            <person name="Varghese N."/>
            <person name="Submissions S."/>
        </authorList>
    </citation>
    <scope>NUCLEOTIDE SEQUENCE [LARGE SCALE GENOMIC DNA]</scope>
    <source>
        <strain evidence="2">S7</strain>
    </source>
</reference>
<proteinExistence type="predicted"/>